<keyword evidence="3" id="KW-1185">Reference proteome</keyword>
<feature type="compositionally biased region" description="Basic and acidic residues" evidence="1">
    <location>
        <begin position="34"/>
        <end position="48"/>
    </location>
</feature>
<accession>A0A0L6UZ27</accession>
<dbReference type="Proteomes" id="UP000037035">
    <property type="component" value="Unassembled WGS sequence"/>
</dbReference>
<organism evidence="2 3">
    <name type="scientific">Puccinia sorghi</name>
    <dbReference type="NCBI Taxonomy" id="27349"/>
    <lineage>
        <taxon>Eukaryota</taxon>
        <taxon>Fungi</taxon>
        <taxon>Dikarya</taxon>
        <taxon>Basidiomycota</taxon>
        <taxon>Pucciniomycotina</taxon>
        <taxon>Pucciniomycetes</taxon>
        <taxon>Pucciniales</taxon>
        <taxon>Pucciniaceae</taxon>
        <taxon>Puccinia</taxon>
    </lineage>
</organism>
<dbReference type="EMBL" id="LAVV01008091">
    <property type="protein sequence ID" value="KNZ53806.1"/>
    <property type="molecule type" value="Genomic_DNA"/>
</dbReference>
<protein>
    <submittedName>
        <fullName evidence="2">Uncharacterized protein</fullName>
    </submittedName>
</protein>
<gene>
    <name evidence="2" type="ORF">VP01_312g5</name>
</gene>
<dbReference type="VEuPathDB" id="FungiDB:VP01_312g5"/>
<evidence type="ECO:0000313" key="3">
    <source>
        <dbReference type="Proteomes" id="UP000037035"/>
    </source>
</evidence>
<sequence>MLSMSKGQKHKSEVKRESISPAPVQPDQGADATGSEHDNGNDSDTEHTPKRAMVVTIWTIGSIPNVTMITLHTTPLRALNGIGITPLLLQRQLLQPKQSNDWITLIQAEELLRLPAYSSPSKGLFGTKTGLAFVAFLWTVPPLINAEAKRSSYRLLRLEAHIPAVGPPAKQLADCIKKGFSLVDEDGGNPEPLNIAVAQFRGIEGVAGNGKAVREGNDECYVELPPPVLKPKIKQPSEQATTARPFNN</sequence>
<evidence type="ECO:0000256" key="1">
    <source>
        <dbReference type="SAM" id="MobiDB-lite"/>
    </source>
</evidence>
<comment type="caution">
    <text evidence="2">The sequence shown here is derived from an EMBL/GenBank/DDBJ whole genome shotgun (WGS) entry which is preliminary data.</text>
</comment>
<reference evidence="2 3" key="1">
    <citation type="submission" date="2015-08" db="EMBL/GenBank/DDBJ databases">
        <title>Next Generation Sequencing and Analysis of the Genome of Puccinia sorghi L Schw, the Causal Agent of Maize Common Rust.</title>
        <authorList>
            <person name="Rochi L."/>
            <person name="Burguener G."/>
            <person name="Darino M."/>
            <person name="Turjanski A."/>
            <person name="Kreff E."/>
            <person name="Dieguez M.J."/>
            <person name="Sacco F."/>
        </authorList>
    </citation>
    <scope>NUCLEOTIDE SEQUENCE [LARGE SCALE GENOMIC DNA]</scope>
    <source>
        <strain evidence="2 3">RO10H11247</strain>
    </source>
</reference>
<proteinExistence type="predicted"/>
<dbReference type="AlphaFoldDB" id="A0A0L6UZ27"/>
<feature type="region of interest" description="Disordered" evidence="1">
    <location>
        <begin position="1"/>
        <end position="48"/>
    </location>
</feature>
<evidence type="ECO:0000313" key="2">
    <source>
        <dbReference type="EMBL" id="KNZ53806.1"/>
    </source>
</evidence>
<name>A0A0L6UZ27_9BASI</name>